<dbReference type="Proteomes" id="UP000019812">
    <property type="component" value="Unassembled WGS sequence"/>
</dbReference>
<dbReference type="EMBL" id="JDSS02000027">
    <property type="protein sequence ID" value="KFB67531.1"/>
    <property type="molecule type" value="Genomic_DNA"/>
</dbReference>
<reference evidence="1 2" key="1">
    <citation type="submission" date="2014-07" db="EMBL/GenBank/DDBJ databases">
        <title>Expanding our view of genomic diversity in Candidatus Accumulibacter clades.</title>
        <authorList>
            <person name="Skennerton C.T."/>
            <person name="Barr J.J."/>
            <person name="Slater F.R."/>
            <person name="Bond P.L."/>
            <person name="Tyson G.W."/>
        </authorList>
    </citation>
    <scope>NUCLEOTIDE SEQUENCE [LARGE SCALE GENOMIC DNA]</scope>
    <source>
        <strain evidence="2">SK-01</strain>
    </source>
</reference>
<sequence>MLAAKGLQARTALVHRPLEQRGLRTRLRQGDAGSGFVSSFQLFAIGIEQGVQHRHEEFRRRTGRLQLDDLGATHWHHRDHLLQFCGLVC</sequence>
<organism evidence="1 2">
    <name type="scientific">Candidatus Accumulibacter vicinus</name>
    <dbReference type="NCBI Taxonomy" id="2954382"/>
    <lineage>
        <taxon>Bacteria</taxon>
        <taxon>Pseudomonadati</taxon>
        <taxon>Pseudomonadota</taxon>
        <taxon>Betaproteobacteria</taxon>
        <taxon>Candidatus Accumulibacter</taxon>
    </lineage>
</organism>
<accession>A0A084XYI7</accession>
<evidence type="ECO:0000313" key="2">
    <source>
        <dbReference type="Proteomes" id="UP000019812"/>
    </source>
</evidence>
<protein>
    <submittedName>
        <fullName evidence="1">Uncharacterized protein</fullName>
    </submittedName>
</protein>
<proteinExistence type="predicted"/>
<evidence type="ECO:0000313" key="1">
    <source>
        <dbReference type="EMBL" id="KFB67531.1"/>
    </source>
</evidence>
<dbReference type="AlphaFoldDB" id="A0A084XYI7"/>
<name>A0A084XYI7_9PROT</name>
<comment type="caution">
    <text evidence="1">The sequence shown here is derived from an EMBL/GenBank/DDBJ whole genome shotgun (WGS) entry which is preliminary data.</text>
</comment>
<gene>
    <name evidence="1" type="ORF">CAPSK01_002972</name>
</gene>